<evidence type="ECO:0000313" key="2">
    <source>
        <dbReference type="Proteomes" id="UP001157733"/>
    </source>
</evidence>
<keyword evidence="2" id="KW-1185">Reference proteome</keyword>
<gene>
    <name evidence="1" type="ORF">NSPWAT_2720</name>
</gene>
<reference evidence="1 2" key="1">
    <citation type="submission" date="2022-09" db="EMBL/GenBank/DDBJ databases">
        <authorList>
            <person name="Kop L."/>
        </authorList>
    </citation>
    <scope>NUCLEOTIDE SEQUENCE [LARGE SCALE GENOMIC DNA]</scope>
    <source>
        <strain evidence="1 2">347</strain>
    </source>
</reference>
<organism evidence="1 2">
    <name type="scientific">Nitrospina watsonii</name>
    <dbReference type="NCBI Taxonomy" id="1323948"/>
    <lineage>
        <taxon>Bacteria</taxon>
        <taxon>Pseudomonadati</taxon>
        <taxon>Nitrospinota/Tectimicrobiota group</taxon>
        <taxon>Nitrospinota</taxon>
        <taxon>Nitrospinia</taxon>
        <taxon>Nitrospinales</taxon>
        <taxon>Nitrospinaceae</taxon>
        <taxon>Nitrospina</taxon>
    </lineage>
</organism>
<proteinExistence type="predicted"/>
<dbReference type="Gene3D" id="3.40.1260.10">
    <property type="entry name" value="DsrEFH-like"/>
    <property type="match status" value="1"/>
</dbReference>
<dbReference type="SUPFAM" id="SSF75169">
    <property type="entry name" value="DsrEFH-like"/>
    <property type="match status" value="1"/>
</dbReference>
<dbReference type="PANTHER" id="PTHR37691:SF1">
    <property type="entry name" value="BLR3518 PROTEIN"/>
    <property type="match status" value="1"/>
</dbReference>
<accession>A0ABM9HH52</accession>
<evidence type="ECO:0000313" key="1">
    <source>
        <dbReference type="EMBL" id="CAI2719576.1"/>
    </source>
</evidence>
<name>A0ABM9HH52_9BACT</name>
<dbReference type="Proteomes" id="UP001157733">
    <property type="component" value="Chromosome"/>
</dbReference>
<protein>
    <submittedName>
        <fullName evidence="1">DrsE domain-containing protein</fullName>
    </submittedName>
</protein>
<dbReference type="PANTHER" id="PTHR37691">
    <property type="entry name" value="BLR3518 PROTEIN"/>
    <property type="match status" value="1"/>
</dbReference>
<dbReference type="InterPro" id="IPR027396">
    <property type="entry name" value="DsrEFH-like"/>
</dbReference>
<dbReference type="Pfam" id="PF02635">
    <property type="entry name" value="DsrE"/>
    <property type="match status" value="1"/>
</dbReference>
<sequence>MHVWMKAMRFPLAVFFLSGILIFGFTVSAQAEMGSHRTADGKLKVLYHIDGSDVAVAKYAMALVKKHIEAEGGMDKIDVKVVVHGPALKLFDKDAVDPELKSKTQTVMDLGVEPEMCQVSMKLFGTPLEQLLAGVIPTEHPVAVKRIADLQEQGYLYIKP</sequence>
<dbReference type="EMBL" id="OX336137">
    <property type="protein sequence ID" value="CAI2719576.1"/>
    <property type="molecule type" value="Genomic_DNA"/>
</dbReference>
<dbReference type="InterPro" id="IPR003787">
    <property type="entry name" value="Sulphur_relay_DsrE/F-like"/>
</dbReference>